<evidence type="ECO:0000256" key="11">
    <source>
        <dbReference type="ARBA" id="ARBA00045387"/>
    </source>
</evidence>
<comment type="caution">
    <text evidence="19">The sequence shown here is derived from an EMBL/GenBank/DDBJ whole genome shotgun (WGS) entry which is preliminary data.</text>
</comment>
<dbReference type="FunFam" id="1.10.540.10:FF:000002">
    <property type="entry name" value="Acyl-CoA dehydrogenase FadE19"/>
    <property type="match status" value="1"/>
</dbReference>
<dbReference type="Gene3D" id="2.40.110.10">
    <property type="entry name" value="Butyryl-CoA Dehydrogenase, subunit A, domain 2"/>
    <property type="match status" value="1"/>
</dbReference>
<dbReference type="GO" id="GO:0050660">
    <property type="term" value="F:flavin adenine dinucleotide binding"/>
    <property type="evidence" value="ECO:0007669"/>
    <property type="project" value="InterPro"/>
</dbReference>
<accession>A0AAV7LPC0</accession>
<feature type="domain" description="Acyl-CoA oxidase/dehydrogenase middle" evidence="17">
    <location>
        <begin position="153"/>
        <end position="248"/>
    </location>
</feature>
<dbReference type="PIRSF" id="PIRSF016578">
    <property type="entry name" value="HsaA"/>
    <property type="match status" value="1"/>
</dbReference>
<evidence type="ECO:0000256" key="6">
    <source>
        <dbReference type="ARBA" id="ARBA00022827"/>
    </source>
</evidence>
<dbReference type="EC" id="1.3.8.1" evidence="4"/>
<evidence type="ECO:0000259" key="17">
    <source>
        <dbReference type="Pfam" id="PF02770"/>
    </source>
</evidence>
<comment type="function">
    <text evidence="11">Short-chain specific acyl-CoA dehydrogenase is one of the acyl-CoA dehydrogenases that catalyze the first step of mitochondrial fatty acid beta-oxidation, an aerobic process breaking down fatty acids into acetyl-CoA and allowing the production of energy from fats. The first step of fatty acid beta-oxidation consists in the removal of one hydrogen from C-2 and C-3 of the straight-chain fatty acyl-CoA thioester, resulting in the formation of trans-2-enoyl-CoA. Among the different mitochondrial acyl-CoA dehydrogenases, short-chain specific acyl-CoA dehydrogenase acts specifically on acyl-CoAs with saturated 4 to 6 carbons long primary chains.</text>
</comment>
<comment type="similarity">
    <text evidence="3 15">Belongs to the acyl-CoA dehydrogenase family.</text>
</comment>
<feature type="domain" description="Acyl-CoA dehydrogenase/oxidase C-terminal" evidence="16">
    <location>
        <begin position="262"/>
        <end position="408"/>
    </location>
</feature>
<evidence type="ECO:0000256" key="8">
    <source>
        <dbReference type="ARBA" id="ARBA00023002"/>
    </source>
</evidence>
<organism evidence="19 20">
    <name type="scientific">Pleurodeles waltl</name>
    <name type="common">Iberian ribbed newt</name>
    <dbReference type="NCBI Taxonomy" id="8319"/>
    <lineage>
        <taxon>Eukaryota</taxon>
        <taxon>Metazoa</taxon>
        <taxon>Chordata</taxon>
        <taxon>Craniata</taxon>
        <taxon>Vertebrata</taxon>
        <taxon>Euteleostomi</taxon>
        <taxon>Amphibia</taxon>
        <taxon>Batrachia</taxon>
        <taxon>Caudata</taxon>
        <taxon>Salamandroidea</taxon>
        <taxon>Salamandridae</taxon>
        <taxon>Pleurodelinae</taxon>
        <taxon>Pleurodeles</taxon>
    </lineage>
</organism>
<dbReference type="PANTHER" id="PTHR43884:SF12">
    <property type="entry name" value="ISOVALERYL-COA DEHYDROGENASE, MITOCHONDRIAL-RELATED"/>
    <property type="match status" value="1"/>
</dbReference>
<dbReference type="InterPro" id="IPR006091">
    <property type="entry name" value="Acyl-CoA_Oxase/DH_mid-dom"/>
</dbReference>
<keyword evidence="6 15" id="KW-0274">FAD</keyword>
<dbReference type="InterPro" id="IPR046373">
    <property type="entry name" value="Acyl-CoA_Oxase/DH_mid-dom_sf"/>
</dbReference>
<evidence type="ECO:0000256" key="1">
    <source>
        <dbReference type="ARBA" id="ARBA00001974"/>
    </source>
</evidence>
<dbReference type="CDD" id="cd01158">
    <property type="entry name" value="SCAD_SBCAD"/>
    <property type="match status" value="1"/>
</dbReference>
<dbReference type="InterPro" id="IPR036250">
    <property type="entry name" value="AcylCo_DH-like_C"/>
</dbReference>
<protein>
    <recommendedName>
        <fullName evidence="10">Short-chain specific acyl-CoA dehydrogenase, mitochondrial</fullName>
        <ecNumber evidence="4">1.3.8.1</ecNumber>
    </recommendedName>
    <alternativeName>
        <fullName evidence="9">Butyryl-CoA dehydrogenase</fullName>
    </alternativeName>
</protein>
<evidence type="ECO:0000313" key="19">
    <source>
        <dbReference type="EMBL" id="KAJ1093405.1"/>
    </source>
</evidence>
<gene>
    <name evidence="19" type="ORF">NDU88_006506</name>
</gene>
<evidence type="ECO:0000313" key="20">
    <source>
        <dbReference type="Proteomes" id="UP001066276"/>
    </source>
</evidence>
<proteinExistence type="inferred from homology"/>
<comment type="catalytic activity">
    <reaction evidence="14">
        <text>butanoyl-CoA + oxidized [electron-transfer flavoprotein] + H(+) = (2E)-butenoyl-CoA + reduced [electron-transfer flavoprotein]</text>
        <dbReference type="Rhea" id="RHEA:24004"/>
        <dbReference type="Rhea" id="RHEA-COMP:10685"/>
        <dbReference type="Rhea" id="RHEA-COMP:10686"/>
        <dbReference type="ChEBI" id="CHEBI:15378"/>
        <dbReference type="ChEBI" id="CHEBI:57332"/>
        <dbReference type="ChEBI" id="CHEBI:57371"/>
        <dbReference type="ChEBI" id="CHEBI:57692"/>
        <dbReference type="ChEBI" id="CHEBI:58307"/>
        <dbReference type="EC" id="1.3.8.1"/>
    </reaction>
    <physiologicalReaction direction="left-to-right" evidence="14">
        <dbReference type="Rhea" id="RHEA:24005"/>
    </physiologicalReaction>
</comment>
<evidence type="ECO:0000256" key="2">
    <source>
        <dbReference type="ARBA" id="ARBA00005198"/>
    </source>
</evidence>
<evidence type="ECO:0000256" key="12">
    <source>
        <dbReference type="ARBA" id="ARBA00048499"/>
    </source>
</evidence>
<dbReference type="InterPro" id="IPR006089">
    <property type="entry name" value="Acyl-CoA_DH_CS"/>
</dbReference>
<feature type="domain" description="Acyl-CoA dehydrogenase/oxidase N-terminal" evidence="18">
    <location>
        <begin position="38"/>
        <end position="149"/>
    </location>
</feature>
<comment type="pathway">
    <text evidence="2">Lipid metabolism; mitochondrial fatty acid beta-oxidation.</text>
</comment>
<keyword evidence="20" id="KW-1185">Reference proteome</keyword>
<comment type="cofactor">
    <cofactor evidence="1 15">
        <name>FAD</name>
        <dbReference type="ChEBI" id="CHEBI:57692"/>
    </cofactor>
</comment>
<dbReference type="EMBL" id="JANPWB010000015">
    <property type="protein sequence ID" value="KAJ1093405.1"/>
    <property type="molecule type" value="Genomic_DNA"/>
</dbReference>
<evidence type="ECO:0000256" key="14">
    <source>
        <dbReference type="ARBA" id="ARBA00050758"/>
    </source>
</evidence>
<dbReference type="AlphaFoldDB" id="A0AAV7LPC0"/>
<dbReference type="InterPro" id="IPR009100">
    <property type="entry name" value="AcylCoA_DH/oxidase_NM_dom_sf"/>
</dbReference>
<reference evidence="19" key="1">
    <citation type="journal article" date="2022" name="bioRxiv">
        <title>Sequencing and chromosome-scale assembly of the giantPleurodeles waltlgenome.</title>
        <authorList>
            <person name="Brown T."/>
            <person name="Elewa A."/>
            <person name="Iarovenko S."/>
            <person name="Subramanian E."/>
            <person name="Araus A.J."/>
            <person name="Petzold A."/>
            <person name="Susuki M."/>
            <person name="Suzuki K.-i.T."/>
            <person name="Hayashi T."/>
            <person name="Toyoda A."/>
            <person name="Oliveira C."/>
            <person name="Osipova E."/>
            <person name="Leigh N.D."/>
            <person name="Simon A."/>
            <person name="Yun M.H."/>
        </authorList>
    </citation>
    <scope>NUCLEOTIDE SEQUENCE</scope>
    <source>
        <strain evidence="19">20211129_DDA</strain>
        <tissue evidence="19">Liver</tissue>
    </source>
</reference>
<comment type="catalytic activity">
    <reaction evidence="13">
        <text>hexanoyl-CoA + oxidized [electron-transfer flavoprotein] + H(+) = (2E)-hexenoyl-CoA + reduced [electron-transfer flavoprotein]</text>
        <dbReference type="Rhea" id="RHEA:43464"/>
        <dbReference type="Rhea" id="RHEA-COMP:10685"/>
        <dbReference type="Rhea" id="RHEA-COMP:10686"/>
        <dbReference type="ChEBI" id="CHEBI:15378"/>
        <dbReference type="ChEBI" id="CHEBI:57692"/>
        <dbReference type="ChEBI" id="CHEBI:58307"/>
        <dbReference type="ChEBI" id="CHEBI:62077"/>
        <dbReference type="ChEBI" id="CHEBI:62620"/>
    </reaction>
    <physiologicalReaction direction="left-to-right" evidence="13">
        <dbReference type="Rhea" id="RHEA:43465"/>
    </physiologicalReaction>
</comment>
<dbReference type="GO" id="GO:0046359">
    <property type="term" value="P:butyrate catabolic process"/>
    <property type="evidence" value="ECO:0007669"/>
    <property type="project" value="TreeGrafter"/>
</dbReference>
<evidence type="ECO:0000256" key="7">
    <source>
        <dbReference type="ARBA" id="ARBA00022946"/>
    </source>
</evidence>
<evidence type="ECO:0000256" key="3">
    <source>
        <dbReference type="ARBA" id="ARBA00009347"/>
    </source>
</evidence>
<dbReference type="GO" id="GO:0033539">
    <property type="term" value="P:fatty acid beta-oxidation using acyl-CoA dehydrogenase"/>
    <property type="evidence" value="ECO:0007669"/>
    <property type="project" value="TreeGrafter"/>
</dbReference>
<dbReference type="GO" id="GO:0005739">
    <property type="term" value="C:mitochondrion"/>
    <property type="evidence" value="ECO:0007669"/>
    <property type="project" value="TreeGrafter"/>
</dbReference>
<dbReference type="InterPro" id="IPR037069">
    <property type="entry name" value="AcylCoA_DH/ox_N_sf"/>
</dbReference>
<evidence type="ECO:0000256" key="9">
    <source>
        <dbReference type="ARBA" id="ARBA00031895"/>
    </source>
</evidence>
<name>A0AAV7LPC0_PLEWA</name>
<dbReference type="SUPFAM" id="SSF56645">
    <property type="entry name" value="Acyl-CoA dehydrogenase NM domain-like"/>
    <property type="match status" value="1"/>
</dbReference>
<dbReference type="InterPro" id="IPR013786">
    <property type="entry name" value="AcylCoA_DH/ox_N"/>
</dbReference>
<dbReference type="Pfam" id="PF02770">
    <property type="entry name" value="Acyl-CoA_dh_M"/>
    <property type="match status" value="1"/>
</dbReference>
<dbReference type="FunFam" id="2.40.110.10:FF:000001">
    <property type="entry name" value="Acyl-CoA dehydrogenase, mitochondrial"/>
    <property type="match status" value="1"/>
</dbReference>
<dbReference type="Proteomes" id="UP001066276">
    <property type="component" value="Chromosome 11"/>
</dbReference>
<dbReference type="Pfam" id="PF00441">
    <property type="entry name" value="Acyl-CoA_dh_1"/>
    <property type="match status" value="1"/>
</dbReference>
<dbReference type="FunFam" id="1.20.140.10:FF:000004">
    <property type="entry name" value="Acyl-CoA dehydrogenase FadE25"/>
    <property type="match status" value="1"/>
</dbReference>
<evidence type="ECO:0000256" key="4">
    <source>
        <dbReference type="ARBA" id="ARBA00012046"/>
    </source>
</evidence>
<comment type="catalytic activity">
    <reaction evidence="12">
        <text>pentanoyl-CoA + oxidized [electron-transfer flavoprotein] + H(+) = (2E)-pentenoyl-CoA + reduced [electron-transfer flavoprotein]</text>
        <dbReference type="Rhea" id="RHEA:43456"/>
        <dbReference type="Rhea" id="RHEA-COMP:10685"/>
        <dbReference type="Rhea" id="RHEA-COMP:10686"/>
        <dbReference type="ChEBI" id="CHEBI:15378"/>
        <dbReference type="ChEBI" id="CHEBI:57389"/>
        <dbReference type="ChEBI" id="CHEBI:57692"/>
        <dbReference type="ChEBI" id="CHEBI:58307"/>
        <dbReference type="ChEBI" id="CHEBI:86160"/>
    </reaction>
    <physiologicalReaction direction="left-to-right" evidence="12">
        <dbReference type="Rhea" id="RHEA:43457"/>
    </physiologicalReaction>
</comment>
<evidence type="ECO:0000259" key="18">
    <source>
        <dbReference type="Pfam" id="PF02771"/>
    </source>
</evidence>
<dbReference type="GO" id="GO:0016937">
    <property type="term" value="F:short-chain fatty acyl-CoA dehydrogenase activity"/>
    <property type="evidence" value="ECO:0007669"/>
    <property type="project" value="UniProtKB-EC"/>
</dbReference>
<dbReference type="Pfam" id="PF02771">
    <property type="entry name" value="Acyl-CoA_dh_N"/>
    <property type="match status" value="1"/>
</dbReference>
<evidence type="ECO:0000256" key="15">
    <source>
        <dbReference type="RuleBase" id="RU362125"/>
    </source>
</evidence>
<dbReference type="SUPFAM" id="SSF47203">
    <property type="entry name" value="Acyl-CoA dehydrogenase C-terminal domain-like"/>
    <property type="match status" value="1"/>
</dbReference>
<dbReference type="PROSITE" id="PS00073">
    <property type="entry name" value="ACYL_COA_DH_2"/>
    <property type="match status" value="1"/>
</dbReference>
<dbReference type="Gene3D" id="1.10.540.10">
    <property type="entry name" value="Acyl-CoA dehydrogenase/oxidase, N-terminal domain"/>
    <property type="match status" value="1"/>
</dbReference>
<keyword evidence="7" id="KW-0809">Transit peptide</keyword>
<evidence type="ECO:0000256" key="10">
    <source>
        <dbReference type="ARBA" id="ARBA00044204"/>
    </source>
</evidence>
<evidence type="ECO:0000259" key="16">
    <source>
        <dbReference type="Pfam" id="PF00441"/>
    </source>
</evidence>
<evidence type="ECO:0000256" key="13">
    <source>
        <dbReference type="ARBA" id="ARBA00049192"/>
    </source>
</evidence>
<keyword evidence="5 15" id="KW-0285">Flavoprotein</keyword>
<dbReference type="Gene3D" id="1.20.140.10">
    <property type="entry name" value="Butyryl-CoA Dehydrogenase, subunit A, domain 3"/>
    <property type="match status" value="1"/>
</dbReference>
<dbReference type="PROSITE" id="PS00072">
    <property type="entry name" value="ACYL_COA_DH_1"/>
    <property type="match status" value="1"/>
</dbReference>
<dbReference type="PANTHER" id="PTHR43884">
    <property type="entry name" value="ACYL-COA DEHYDROGENASE"/>
    <property type="match status" value="1"/>
</dbReference>
<keyword evidence="8 15" id="KW-0560">Oxidoreductase</keyword>
<evidence type="ECO:0000256" key="5">
    <source>
        <dbReference type="ARBA" id="ARBA00022630"/>
    </source>
</evidence>
<sequence>MAAVRVLRAGSRGRLWRALRFGCACQLHTVYQTAELPDTHQMLRQTCRDFAEKELAPIAGQLDKEHRFPADQVKKMGQMGLLSIDVPEEDGGAGLDYLAYSIALEEISRGCASTGVIMSVNNSLYLGPVLTFGSEEQKRRWITPFCSGDKIGCFALSEPGNGSDAGAASTIAQLDGSEWILNGTKAWITNAWDASAVVVFATTNKSLKHKGISAFLVPMPTPGLSLGKKEDKLGIRASSTANLIFEDCRVPKENLLGQPGLGFKIAMQTLDSGRIGIASQALGIAQAALDCSVDYAEKRLAFGSSISKLQAIQFKLSDMALALESARLLTWRAAMLKDNKKAYTKEAAMAKLAASEAATAISHQAIQILGGMGYVTDMPAERHYRDARITEIYEGTSEIQRLVIANQLLKDYRS</sequence>
<dbReference type="InterPro" id="IPR009075">
    <property type="entry name" value="AcylCo_DH/oxidase_C"/>
</dbReference>